<organism evidence="1">
    <name type="scientific">Hexamita inflata</name>
    <dbReference type="NCBI Taxonomy" id="28002"/>
    <lineage>
        <taxon>Eukaryota</taxon>
        <taxon>Metamonada</taxon>
        <taxon>Diplomonadida</taxon>
        <taxon>Hexamitidae</taxon>
        <taxon>Hexamitinae</taxon>
        <taxon>Hexamita</taxon>
    </lineage>
</organism>
<protein>
    <submittedName>
        <fullName evidence="1">Uncharacterized protein</fullName>
    </submittedName>
</protein>
<keyword evidence="3" id="KW-1185">Reference proteome</keyword>
<proteinExistence type="predicted"/>
<dbReference type="Proteomes" id="UP001642409">
    <property type="component" value="Unassembled WGS sequence"/>
</dbReference>
<reference evidence="2 3" key="2">
    <citation type="submission" date="2024-07" db="EMBL/GenBank/DDBJ databases">
        <authorList>
            <person name="Akdeniz Z."/>
        </authorList>
    </citation>
    <scope>NUCLEOTIDE SEQUENCE [LARGE SCALE GENOMIC DNA]</scope>
</reference>
<dbReference type="EMBL" id="CAXDID020000239">
    <property type="protein sequence ID" value="CAL6062492.1"/>
    <property type="molecule type" value="Genomic_DNA"/>
</dbReference>
<dbReference type="AlphaFoldDB" id="A0AA86Q786"/>
<evidence type="ECO:0000313" key="1">
    <source>
        <dbReference type="EMBL" id="CAI9947387.1"/>
    </source>
</evidence>
<comment type="caution">
    <text evidence="1">The sequence shown here is derived from an EMBL/GenBank/DDBJ whole genome shotgun (WGS) entry which is preliminary data.</text>
</comment>
<gene>
    <name evidence="1" type="ORF">HINF_LOCUS35032</name>
    <name evidence="2" type="ORF">HINF_LOCUS50215</name>
</gene>
<evidence type="ECO:0000313" key="3">
    <source>
        <dbReference type="Proteomes" id="UP001642409"/>
    </source>
</evidence>
<evidence type="ECO:0000313" key="2">
    <source>
        <dbReference type="EMBL" id="CAL6062492.1"/>
    </source>
</evidence>
<sequence>MIANNANELNQFIQQNAQLLQIQMLHNISELNTFVNGQIEIVNQTTVSLSNGIQSLQNYVQQLADNSSTNNTNQQNEIVLITNTISTLQTLQNQQQLSISQVNTTFGSSVEGLKSQVIAVSSQLTVLDISCNSNINQQNQYYQLISANYVNQYSILSQLQIYLNQLIINTNQSLETEKQARIDGDEYDLRLLDQLKQDSLINTNFLQITNTSLSQIVDNMFANSNQKYATKEEMNRYLCLKQPSHDYVAGICILLCSSGATAQGEVCVCTNLSLTYTGGLCQLLCGSGATVQAGVCVCTNSSLSYSGGICQLICGSGAIVQSGICVCTNSSFIYNNGACQMKCGTGYVVLNGVCVLTTCSSGATFQSGYCQCTNSNLTYIFQVVQFNNNVKINHYFIFCFSLSIALGVIIVENNRELHSIDGSRVISIAYFIMNNILQTY</sequence>
<accession>A0AA86Q786</accession>
<dbReference type="EMBL" id="CATOUU010000775">
    <property type="protein sequence ID" value="CAI9947387.1"/>
    <property type="molecule type" value="Genomic_DNA"/>
</dbReference>
<reference evidence="1" key="1">
    <citation type="submission" date="2023-06" db="EMBL/GenBank/DDBJ databases">
        <authorList>
            <person name="Kurt Z."/>
        </authorList>
    </citation>
    <scope>NUCLEOTIDE SEQUENCE</scope>
</reference>
<name>A0AA86Q786_9EUKA</name>